<dbReference type="Pfam" id="PF13409">
    <property type="entry name" value="GST_N_2"/>
    <property type="match status" value="1"/>
</dbReference>
<dbReference type="SUPFAM" id="SSF47616">
    <property type="entry name" value="GST C-terminal domain-like"/>
    <property type="match status" value="1"/>
</dbReference>
<dbReference type="EMBL" id="VOSW01000023">
    <property type="protein sequence ID" value="KAE8759251.1"/>
    <property type="molecule type" value="Genomic_DNA"/>
</dbReference>
<feature type="domain" description="GST C-terminal" evidence="2">
    <location>
        <begin position="89"/>
        <end position="213"/>
    </location>
</feature>
<dbReference type="InterPro" id="IPR036282">
    <property type="entry name" value="Glutathione-S-Trfase_C_sf"/>
</dbReference>
<dbReference type="CDD" id="cd03057">
    <property type="entry name" value="GST_N_Beta"/>
    <property type="match status" value="1"/>
</dbReference>
<dbReference type="PANTHER" id="PTHR44051:SF8">
    <property type="entry name" value="GLUTATHIONE S-TRANSFERASE GSTA"/>
    <property type="match status" value="1"/>
</dbReference>
<feature type="domain" description="GST N-terminal" evidence="1">
    <location>
        <begin position="1"/>
        <end position="82"/>
    </location>
</feature>
<evidence type="ECO:0000313" key="3">
    <source>
        <dbReference type="EMBL" id="KAE8759251.1"/>
    </source>
</evidence>
<proteinExistence type="predicted"/>
<name>A0A6N6WGR7_9BURK</name>
<dbReference type="PROSITE" id="PS50405">
    <property type="entry name" value="GST_CTER"/>
    <property type="match status" value="1"/>
</dbReference>
<keyword evidence="3" id="KW-0808">Transferase</keyword>
<dbReference type="Gene3D" id="3.40.30.10">
    <property type="entry name" value="Glutaredoxin"/>
    <property type="match status" value="1"/>
</dbReference>
<accession>A0A6N6WGR7</accession>
<evidence type="ECO:0000313" key="4">
    <source>
        <dbReference type="Proteomes" id="UP000463700"/>
    </source>
</evidence>
<evidence type="ECO:0000259" key="1">
    <source>
        <dbReference type="PROSITE" id="PS50404"/>
    </source>
</evidence>
<gene>
    <name evidence="3" type="ORF">FSO04_14020</name>
</gene>
<reference evidence="3 4" key="1">
    <citation type="journal article" date="2020" name="Int. J. Syst. Evol. Microbiol.">
        <title>Paraburkholderia madseniana sp. nov., a phenolic acid-degrading bacterium isolated from acidic forest soil.</title>
        <authorList>
            <person name="Wilhelm R.C."/>
            <person name="Murphy S.J.L."/>
            <person name="Feriancek N.M."/>
            <person name="Karasz D.C."/>
            <person name="DeRito C.M."/>
            <person name="Newman J.D."/>
            <person name="Buckley D.H."/>
        </authorList>
    </citation>
    <scope>NUCLEOTIDE SEQUENCE [LARGE SCALE GENOMIC DNA]</scope>
    <source>
        <strain evidence="3 4">RP11</strain>
    </source>
</reference>
<dbReference type="GO" id="GO:0016740">
    <property type="term" value="F:transferase activity"/>
    <property type="evidence" value="ECO:0007669"/>
    <property type="project" value="UniProtKB-KW"/>
</dbReference>
<dbReference type="OrthoDB" id="8772754at2"/>
<evidence type="ECO:0000259" key="2">
    <source>
        <dbReference type="PROSITE" id="PS50405"/>
    </source>
</evidence>
<dbReference type="PANTHER" id="PTHR44051">
    <property type="entry name" value="GLUTATHIONE S-TRANSFERASE-RELATED"/>
    <property type="match status" value="1"/>
</dbReference>
<dbReference type="RefSeq" id="WP_154560260.1">
    <property type="nucleotide sequence ID" value="NZ_JAMXWG010000035.1"/>
</dbReference>
<organism evidence="3 4">
    <name type="scientific">Paraburkholderia madseniana</name>
    <dbReference type="NCBI Taxonomy" id="2599607"/>
    <lineage>
        <taxon>Bacteria</taxon>
        <taxon>Pseudomonadati</taxon>
        <taxon>Pseudomonadota</taxon>
        <taxon>Betaproteobacteria</taxon>
        <taxon>Burkholderiales</taxon>
        <taxon>Burkholderiaceae</taxon>
        <taxon>Paraburkholderia</taxon>
    </lineage>
</organism>
<sequence length="241" mass="27138">MTQITLHFAPNTCARVTMIALEEIGHPYETELVSFVRGDHLSEGYRVLNPKGKVPLLVVDGKPLTENVAILTWLAQRFPNSNLLPRCTDAFAYAQALADLCFCASGLHPIVTRLRIPQYFCDTPDAAPRVFAMAEDAMRPNFELIDSRLSKNEWWYGDTWSIVDAYINWVWFRVAGTDFDTSPYTHFARHNEKLARRPSVQRTVEKHEHAADWLASQGLEVRFSGAGAFQIKHSTSGAASP</sequence>
<dbReference type="Proteomes" id="UP000463700">
    <property type="component" value="Unassembled WGS sequence"/>
</dbReference>
<dbReference type="InterPro" id="IPR036249">
    <property type="entry name" value="Thioredoxin-like_sf"/>
</dbReference>
<dbReference type="Gene3D" id="1.20.1050.10">
    <property type="match status" value="1"/>
</dbReference>
<dbReference type="InterPro" id="IPR010987">
    <property type="entry name" value="Glutathione-S-Trfase_C-like"/>
</dbReference>
<dbReference type="InterPro" id="IPR040079">
    <property type="entry name" value="Glutathione_S-Trfase"/>
</dbReference>
<dbReference type="SUPFAM" id="SSF52833">
    <property type="entry name" value="Thioredoxin-like"/>
    <property type="match status" value="1"/>
</dbReference>
<dbReference type="SFLD" id="SFLDS00019">
    <property type="entry name" value="Glutathione_Transferase_(cytos"/>
    <property type="match status" value="1"/>
</dbReference>
<dbReference type="AlphaFoldDB" id="A0A6N6WGR7"/>
<dbReference type="PROSITE" id="PS50404">
    <property type="entry name" value="GST_NTER"/>
    <property type="match status" value="1"/>
</dbReference>
<comment type="caution">
    <text evidence="3">The sequence shown here is derived from an EMBL/GenBank/DDBJ whole genome shotgun (WGS) entry which is preliminary data.</text>
</comment>
<dbReference type="InterPro" id="IPR004045">
    <property type="entry name" value="Glutathione_S-Trfase_N"/>
</dbReference>
<dbReference type="SFLD" id="SFLDG00358">
    <property type="entry name" value="Main_(cytGST)"/>
    <property type="match status" value="1"/>
</dbReference>
<protein>
    <submittedName>
        <fullName evidence="3">Glutathione S-transferase family protein</fullName>
    </submittedName>
</protein>